<dbReference type="Pfam" id="PF05018">
    <property type="entry name" value="CFA20_dom"/>
    <property type="match status" value="1"/>
</dbReference>
<protein>
    <recommendedName>
        <fullName evidence="1">CFA20 domain-containing protein</fullName>
    </recommendedName>
</protein>
<dbReference type="EMBL" id="MCGR01000001">
    <property type="protein sequence ID" value="ORY92889.1"/>
    <property type="molecule type" value="Genomic_DNA"/>
</dbReference>
<evidence type="ECO:0000313" key="2">
    <source>
        <dbReference type="EMBL" id="ORY92889.1"/>
    </source>
</evidence>
<dbReference type="InterPro" id="IPR040441">
    <property type="entry name" value="CFA20/CFAP20DC"/>
</dbReference>
<dbReference type="OrthoDB" id="7486196at2759"/>
<accession>A0A1Y2G750</accession>
<evidence type="ECO:0000313" key="3">
    <source>
        <dbReference type="Proteomes" id="UP000193467"/>
    </source>
</evidence>
<proteinExistence type="predicted"/>
<comment type="caution">
    <text evidence="2">The sequence shown here is derived from an EMBL/GenBank/DDBJ whole genome shotgun (WGS) entry which is preliminary data.</text>
</comment>
<dbReference type="STRING" id="106004.A0A1Y2G750"/>
<dbReference type="InParanoid" id="A0A1Y2G750"/>
<reference evidence="2 3" key="1">
    <citation type="submission" date="2016-07" db="EMBL/GenBank/DDBJ databases">
        <title>Pervasive Adenine N6-methylation of Active Genes in Fungi.</title>
        <authorList>
            <consortium name="DOE Joint Genome Institute"/>
            <person name="Mondo S.J."/>
            <person name="Dannebaum R.O."/>
            <person name="Kuo R.C."/>
            <person name="Labutti K."/>
            <person name="Haridas S."/>
            <person name="Kuo A."/>
            <person name="Salamov A."/>
            <person name="Ahrendt S.R."/>
            <person name="Lipzen A."/>
            <person name="Sullivan W."/>
            <person name="Andreopoulos W.B."/>
            <person name="Clum A."/>
            <person name="Lindquist E."/>
            <person name="Daum C."/>
            <person name="Ramamoorthy G.K."/>
            <person name="Gryganskyi A."/>
            <person name="Culley D."/>
            <person name="Magnuson J.K."/>
            <person name="James T.Y."/>
            <person name="O'Malley M.A."/>
            <person name="Stajich J.E."/>
            <person name="Spatafora J.W."/>
            <person name="Visel A."/>
            <person name="Grigoriev I.V."/>
        </authorList>
    </citation>
    <scope>NUCLEOTIDE SEQUENCE [LARGE SCALE GENOMIC DNA]</scope>
    <source>
        <strain evidence="2 3">62-1032</strain>
    </source>
</reference>
<dbReference type="InterPro" id="IPR007714">
    <property type="entry name" value="CFA20_dom"/>
</dbReference>
<keyword evidence="3" id="KW-1185">Reference proteome</keyword>
<evidence type="ECO:0000259" key="1">
    <source>
        <dbReference type="Pfam" id="PF05018"/>
    </source>
</evidence>
<feature type="domain" description="CFA20" evidence="1">
    <location>
        <begin position="65"/>
        <end position="225"/>
    </location>
</feature>
<dbReference type="Proteomes" id="UP000193467">
    <property type="component" value="Unassembled WGS sequence"/>
</dbReference>
<organism evidence="2 3">
    <name type="scientific">Leucosporidium creatinivorum</name>
    <dbReference type="NCBI Taxonomy" id="106004"/>
    <lineage>
        <taxon>Eukaryota</taxon>
        <taxon>Fungi</taxon>
        <taxon>Dikarya</taxon>
        <taxon>Basidiomycota</taxon>
        <taxon>Pucciniomycotina</taxon>
        <taxon>Microbotryomycetes</taxon>
        <taxon>Leucosporidiales</taxon>
        <taxon>Leucosporidium</taxon>
    </lineage>
</organism>
<name>A0A1Y2G750_9BASI</name>
<dbReference type="PANTHER" id="PTHR12458">
    <property type="entry name" value="ORF PROTEIN"/>
    <property type="match status" value="1"/>
</dbReference>
<dbReference type="AlphaFoldDB" id="A0A1Y2G750"/>
<sequence length="250" mass="27449">MFANTLQPNVLSIFSSASSHPTLLASRLKASTAFPADSFISLVQDATDEEQVLVWHGAEGSARDMKGKGKEVERGNLRSRVLHLQAPDIKTTSIRLGAPTRGAEGLGISLPFLHLAVKDLGQLFFFDVCVRDERGQLAMIRASTWQTTPKVYPQTNTHLPMLHLPLHFPPPSPHQLTPWTTITLPLQQLLSSLPSLGGPHLARFSSLQSIEVHANCRLRRIWCTEDGSEVAEGMALRGMMAELALFEADV</sequence>
<gene>
    <name evidence="2" type="ORF">BCR35DRAFT_298481</name>
</gene>